<accession>A0A6J4HMX4</accession>
<feature type="non-terminal residue" evidence="2">
    <location>
        <position position="372"/>
    </location>
</feature>
<name>A0A6J4HMX4_9PROT</name>
<evidence type="ECO:0000313" key="2">
    <source>
        <dbReference type="EMBL" id="CAA9228777.1"/>
    </source>
</evidence>
<feature type="compositionally biased region" description="Gly residues" evidence="1">
    <location>
        <begin position="27"/>
        <end position="37"/>
    </location>
</feature>
<feature type="non-terminal residue" evidence="2">
    <location>
        <position position="1"/>
    </location>
</feature>
<gene>
    <name evidence="2" type="ORF">AVDCRST_MAG27-840</name>
</gene>
<sequence>AALPGALRAGCQPRDRRTLLRDAARGLRGGGRQGGAAGRRLVPRPLDPGGHAERHACRLQPRQAERGARPAGGAGARGLQGAGGAGGRDAGGLPPRRRAAHRRGAGGGQGRHRLPLHFGLRAAGAAFRAALHGQRGAGLFGDGLAQYRHGWRAAPHRQPDDGRHGHRHLGLRRGAGGAGRAVAGPGGGDGAAAAGARCLADAGGGGADGLQRRRAGAARAGAAARQRAFGDIPGQRRALVHGGDAAGAGIRHALRDRRPAGAGGGPALRQLRRAGGAPGGAAAAASGGLHAKPGDGMGGALPVGADALRPGQHAARLAGGPACAGGRRRGAARAAGARHPALPQAAGARALERAGTGARRAYRGGAGGTWAL</sequence>
<feature type="region of interest" description="Disordered" evidence="1">
    <location>
        <begin position="22"/>
        <end position="113"/>
    </location>
</feature>
<dbReference type="AlphaFoldDB" id="A0A6J4HMX4"/>
<dbReference type="EMBL" id="CADCTD010000036">
    <property type="protein sequence ID" value="CAA9228777.1"/>
    <property type="molecule type" value="Genomic_DNA"/>
</dbReference>
<reference evidence="2" key="1">
    <citation type="submission" date="2020-02" db="EMBL/GenBank/DDBJ databases">
        <authorList>
            <person name="Meier V. D."/>
        </authorList>
    </citation>
    <scope>NUCLEOTIDE SEQUENCE</scope>
    <source>
        <strain evidence="2">AVDCRST_MAG27</strain>
    </source>
</reference>
<evidence type="ECO:0000256" key="1">
    <source>
        <dbReference type="SAM" id="MobiDB-lite"/>
    </source>
</evidence>
<feature type="compositionally biased region" description="Basic residues" evidence="1">
    <location>
        <begin position="95"/>
        <end position="113"/>
    </location>
</feature>
<protein>
    <submittedName>
        <fullName evidence="2">CAIB/BAIF family protein</fullName>
    </submittedName>
</protein>
<organism evidence="2">
    <name type="scientific">uncultured Craurococcus sp</name>
    <dbReference type="NCBI Taxonomy" id="1135998"/>
    <lineage>
        <taxon>Bacteria</taxon>
        <taxon>Pseudomonadati</taxon>
        <taxon>Pseudomonadota</taxon>
        <taxon>Alphaproteobacteria</taxon>
        <taxon>Acetobacterales</taxon>
        <taxon>Acetobacteraceae</taxon>
        <taxon>Craurococcus</taxon>
        <taxon>environmental samples</taxon>
    </lineage>
</organism>
<proteinExistence type="predicted"/>
<feature type="compositionally biased region" description="Gly residues" evidence="1">
    <location>
        <begin position="70"/>
        <end position="90"/>
    </location>
</feature>